<dbReference type="EC" id="3.1.21.-" evidence="2"/>
<dbReference type="RefSeq" id="WP_304447963.1">
    <property type="nucleotide sequence ID" value="NZ_JARRAH010000001.1"/>
</dbReference>
<organism evidence="2 3">
    <name type="scientific">Halomarina ordinaria</name>
    <dbReference type="NCBI Taxonomy" id="3033939"/>
    <lineage>
        <taxon>Archaea</taxon>
        <taxon>Methanobacteriati</taxon>
        <taxon>Methanobacteriota</taxon>
        <taxon>Stenosarchaea group</taxon>
        <taxon>Halobacteria</taxon>
        <taxon>Halobacteriales</taxon>
        <taxon>Natronomonadaceae</taxon>
        <taxon>Halomarina</taxon>
    </lineage>
</organism>
<dbReference type="Pfam" id="PF04471">
    <property type="entry name" value="Mrr_cat"/>
    <property type="match status" value="1"/>
</dbReference>
<dbReference type="GO" id="GO:0004519">
    <property type="term" value="F:endonuclease activity"/>
    <property type="evidence" value="ECO:0007669"/>
    <property type="project" value="UniProtKB-KW"/>
</dbReference>
<accession>A0ABD5UC05</accession>
<comment type="caution">
    <text evidence="2">The sequence shown here is derived from an EMBL/GenBank/DDBJ whole genome shotgun (WGS) entry which is preliminary data.</text>
</comment>
<gene>
    <name evidence="2" type="ORF">ACFQHK_07110</name>
</gene>
<sequence length="245" mass="27338">MKDTHDIGALQRLDPERFAGLVREFADARWEDWTVEVAPPTPAGAIDVHLEREGRRHLLHVRHYPETSRVDVRVVRDLVAVGTERGFDAVTLATTSAFTPEAASRATEADVETLDGEALARAFDEAGVEFPEGDGAELASSLRTLDYWPEPLVERIEAVIALLDEAAPDDQHRTRTSTYTDVDYYREDVEGLFAKARVTGHSFLAYVRVDGRLQPVVRLSVHESPERSLDAERELSAAIRRALSH</sequence>
<dbReference type="EMBL" id="JBHSXM010000001">
    <property type="protein sequence ID" value="MFC6836274.1"/>
    <property type="molecule type" value="Genomic_DNA"/>
</dbReference>
<evidence type="ECO:0000313" key="3">
    <source>
        <dbReference type="Proteomes" id="UP001596406"/>
    </source>
</evidence>
<dbReference type="GO" id="GO:0016787">
    <property type="term" value="F:hydrolase activity"/>
    <property type="evidence" value="ECO:0007669"/>
    <property type="project" value="UniProtKB-KW"/>
</dbReference>
<proteinExistence type="predicted"/>
<dbReference type="Proteomes" id="UP001596406">
    <property type="component" value="Unassembled WGS sequence"/>
</dbReference>
<dbReference type="InterPro" id="IPR011335">
    <property type="entry name" value="Restrct_endonuc-II-like"/>
</dbReference>
<dbReference type="AlphaFoldDB" id="A0ABD5UC05"/>
<evidence type="ECO:0000313" key="2">
    <source>
        <dbReference type="EMBL" id="MFC6836274.1"/>
    </source>
</evidence>
<feature type="domain" description="Restriction endonuclease type IV Mrr" evidence="1">
    <location>
        <begin position="10"/>
        <end position="122"/>
    </location>
</feature>
<keyword evidence="3" id="KW-1185">Reference proteome</keyword>
<keyword evidence="2" id="KW-0378">Hydrolase</keyword>
<keyword evidence="2" id="KW-0540">Nuclease</keyword>
<evidence type="ECO:0000259" key="1">
    <source>
        <dbReference type="Pfam" id="PF04471"/>
    </source>
</evidence>
<dbReference type="SUPFAM" id="SSF52980">
    <property type="entry name" value="Restriction endonuclease-like"/>
    <property type="match status" value="1"/>
</dbReference>
<dbReference type="InterPro" id="IPR007560">
    <property type="entry name" value="Restrct_endonuc_IV_Mrr"/>
</dbReference>
<reference evidence="2 3" key="1">
    <citation type="journal article" date="2019" name="Int. J. Syst. Evol. Microbiol.">
        <title>The Global Catalogue of Microorganisms (GCM) 10K type strain sequencing project: providing services to taxonomists for standard genome sequencing and annotation.</title>
        <authorList>
            <consortium name="The Broad Institute Genomics Platform"/>
            <consortium name="The Broad Institute Genome Sequencing Center for Infectious Disease"/>
            <person name="Wu L."/>
            <person name="Ma J."/>
        </authorList>
    </citation>
    <scope>NUCLEOTIDE SEQUENCE [LARGE SCALE GENOMIC DNA]</scope>
    <source>
        <strain evidence="2 3">PSRA2</strain>
    </source>
</reference>
<keyword evidence="2" id="KW-0255">Endonuclease</keyword>
<protein>
    <submittedName>
        <fullName evidence="2">Restriction endonuclease</fullName>
        <ecNumber evidence="2">3.1.21.-</ecNumber>
    </submittedName>
</protein>
<dbReference type="Gene3D" id="3.40.1350.10">
    <property type="match status" value="1"/>
</dbReference>
<dbReference type="InterPro" id="IPR011856">
    <property type="entry name" value="tRNA_endonuc-like_dom_sf"/>
</dbReference>
<name>A0ABD5UC05_9EURY</name>